<dbReference type="InterPro" id="IPR036397">
    <property type="entry name" value="RNaseH_sf"/>
</dbReference>
<dbReference type="InterPro" id="IPR001584">
    <property type="entry name" value="Integrase_cat-core"/>
</dbReference>
<dbReference type="Pfam" id="PF00665">
    <property type="entry name" value="rve"/>
    <property type="match status" value="1"/>
</dbReference>
<feature type="domain" description="Integrase catalytic" evidence="4">
    <location>
        <begin position="134"/>
        <end position="306"/>
    </location>
</feature>
<keyword evidence="6" id="KW-1185">Reference proteome</keyword>
<dbReference type="SUPFAM" id="SSF53098">
    <property type="entry name" value="Ribonuclease H-like"/>
    <property type="match status" value="1"/>
</dbReference>
<dbReference type="OrthoDB" id="4281720at2"/>
<sequence>MSVARFIADQRTNYAVPHTTVCALLGVSEAWFYKWIKRADGPGAASGLFTDTDRRRDTVDRAVAVAFRKAKGLHGSPRPREDLREAGWRVSEKTVAESMRRQGLVARVIKRRSGLTRQDRTAPKFPDLVRRDFTAPAPNYKWVGDITEIPTAEGKLYLATVIDLYSRRLLGAATSAHPDADLACAAIRMAVTARGGKEAIWREDEANRVIFHTDRGSTYTATSFTRLCADLGIRQSMGRVGSCFDNAAAEAFFSSLEWEVLSRHEFDTRAQARAVVIDWAYGFYNHQRRHSAAGMMSPVNFEQTTATPVPDAA</sequence>
<proteinExistence type="inferred from homology"/>
<dbReference type="RefSeq" id="WP_094765922.1">
    <property type="nucleotide sequence ID" value="NZ_FUKQ01000058.1"/>
</dbReference>
<comment type="function">
    <text evidence="2">Involved in the transposition of the insertion sequence IS3.</text>
</comment>
<dbReference type="GO" id="GO:0003677">
    <property type="term" value="F:DNA binding"/>
    <property type="evidence" value="ECO:0007669"/>
    <property type="project" value="UniProtKB-KW"/>
</dbReference>
<evidence type="ECO:0000256" key="1">
    <source>
        <dbReference type="ARBA" id="ARBA00023125"/>
    </source>
</evidence>
<evidence type="ECO:0000313" key="6">
    <source>
        <dbReference type="Proteomes" id="UP000188342"/>
    </source>
</evidence>
<dbReference type="PANTHER" id="PTHR46889:SF6">
    <property type="entry name" value="TRANSPOSASE INSF FOR INSERTION SEQUENCE IS3B"/>
    <property type="match status" value="1"/>
</dbReference>
<dbReference type="GO" id="GO:0015074">
    <property type="term" value="P:DNA integration"/>
    <property type="evidence" value="ECO:0007669"/>
    <property type="project" value="InterPro"/>
</dbReference>
<dbReference type="Proteomes" id="UP000188342">
    <property type="component" value="Unassembled WGS sequence"/>
</dbReference>
<dbReference type="PANTHER" id="PTHR46889">
    <property type="entry name" value="TRANSPOSASE INSF FOR INSERTION SEQUENCE IS3B-RELATED"/>
    <property type="match status" value="1"/>
</dbReference>
<dbReference type="InterPro" id="IPR050900">
    <property type="entry name" value="Transposase_IS3/IS150/IS904"/>
</dbReference>
<evidence type="ECO:0000259" key="4">
    <source>
        <dbReference type="PROSITE" id="PS50994"/>
    </source>
</evidence>
<protein>
    <submittedName>
        <fullName evidence="5">Mobile element protein</fullName>
    </submittedName>
</protein>
<dbReference type="Pfam" id="PF13333">
    <property type="entry name" value="rve_2"/>
    <property type="match status" value="1"/>
</dbReference>
<dbReference type="NCBIfam" id="NF033516">
    <property type="entry name" value="transpos_IS3"/>
    <property type="match status" value="1"/>
</dbReference>
<dbReference type="EMBL" id="FUKQ01000058">
    <property type="protein sequence ID" value="SJN44197.1"/>
    <property type="molecule type" value="Genomic_DNA"/>
</dbReference>
<reference evidence="5 6" key="1">
    <citation type="submission" date="2017-02" db="EMBL/GenBank/DDBJ databases">
        <authorList>
            <person name="Peterson S.W."/>
        </authorList>
    </citation>
    <scope>NUCLEOTIDE SEQUENCE [LARGE SCALE GENOMIC DNA]</scope>
    <source>
        <strain evidence="5 6">LSP_Lj1</strain>
    </source>
</reference>
<comment type="similarity">
    <text evidence="3">Belongs to the transposase IS3/IS150/IS904 family.</text>
</comment>
<name>A0A1R4KJ14_9ACTN</name>
<dbReference type="AlphaFoldDB" id="A0A1R4KJ14"/>
<organism evidence="5 6">
    <name type="scientific">Luteococcus japonicus LSP_Lj1</name>
    <dbReference type="NCBI Taxonomy" id="1255658"/>
    <lineage>
        <taxon>Bacteria</taxon>
        <taxon>Bacillati</taxon>
        <taxon>Actinomycetota</taxon>
        <taxon>Actinomycetes</taxon>
        <taxon>Propionibacteriales</taxon>
        <taxon>Propionibacteriaceae</taxon>
        <taxon>Luteococcus</taxon>
    </lineage>
</organism>
<dbReference type="Gene3D" id="3.30.420.10">
    <property type="entry name" value="Ribonuclease H-like superfamily/Ribonuclease H"/>
    <property type="match status" value="1"/>
</dbReference>
<dbReference type="Pfam" id="PF13276">
    <property type="entry name" value="HTH_21"/>
    <property type="match status" value="1"/>
</dbReference>
<accession>A0A1R4KJ14</accession>
<evidence type="ECO:0000256" key="3">
    <source>
        <dbReference type="ARBA" id="ARBA00043964"/>
    </source>
</evidence>
<evidence type="ECO:0000313" key="5">
    <source>
        <dbReference type="EMBL" id="SJN44197.1"/>
    </source>
</evidence>
<dbReference type="InterPro" id="IPR012337">
    <property type="entry name" value="RNaseH-like_sf"/>
</dbReference>
<keyword evidence="1" id="KW-0238">DNA-binding</keyword>
<dbReference type="STRING" id="1255658.FM114_14845"/>
<dbReference type="InterPro" id="IPR048020">
    <property type="entry name" value="Transpos_IS3"/>
</dbReference>
<evidence type="ECO:0000256" key="2">
    <source>
        <dbReference type="ARBA" id="ARBA00037276"/>
    </source>
</evidence>
<dbReference type="InterPro" id="IPR025948">
    <property type="entry name" value="HTH-like_dom"/>
</dbReference>
<dbReference type="PROSITE" id="PS50994">
    <property type="entry name" value="INTEGRASE"/>
    <property type="match status" value="1"/>
</dbReference>
<gene>
    <name evidence="5" type="ORF">FM114_14845</name>
</gene>